<evidence type="ECO:0000259" key="7">
    <source>
        <dbReference type="Pfam" id="PF01958"/>
    </source>
</evidence>
<dbReference type="SUPFAM" id="SSF55347">
    <property type="entry name" value="Glyceraldehyde-3-phosphate dehydrogenase-like, C-terminal domain"/>
    <property type="match status" value="1"/>
</dbReference>
<dbReference type="HAMAP" id="MF_01265">
    <property type="entry name" value="NadX"/>
    <property type="match status" value="1"/>
</dbReference>
<evidence type="ECO:0000256" key="1">
    <source>
        <dbReference type="ARBA" id="ARBA00008331"/>
    </source>
</evidence>
<dbReference type="STRING" id="453591.Igni_1349"/>
<evidence type="ECO:0000256" key="5">
    <source>
        <dbReference type="ARBA" id="ARBA00023027"/>
    </source>
</evidence>
<feature type="domain" description="Aspartate/homoserine dehydrogenase NAD-binding" evidence="8">
    <location>
        <begin position="7"/>
        <end position="113"/>
    </location>
</feature>
<dbReference type="KEGG" id="iho:Igni_1349"/>
<name>A8AC73_IGNH4</name>
<dbReference type="NCBIfam" id="NF009829">
    <property type="entry name" value="PRK13303.1-4"/>
    <property type="match status" value="1"/>
</dbReference>
<keyword evidence="2 6" id="KW-0662">Pyridine nucleotide biosynthesis</keyword>
<dbReference type="GO" id="GO:0033735">
    <property type="term" value="F:aspartate dehydrogenase [NAD(P)+] activity"/>
    <property type="evidence" value="ECO:0007669"/>
    <property type="project" value="UniProtKB-EC"/>
</dbReference>
<organism evidence="9 10">
    <name type="scientific">Ignicoccus hospitalis (strain KIN4/I / DSM 18386 / JCM 14125)</name>
    <dbReference type="NCBI Taxonomy" id="453591"/>
    <lineage>
        <taxon>Archaea</taxon>
        <taxon>Thermoproteota</taxon>
        <taxon>Thermoprotei</taxon>
        <taxon>Desulfurococcales</taxon>
        <taxon>Desulfurococcaceae</taxon>
        <taxon>Ignicoccus</taxon>
    </lineage>
</organism>
<dbReference type="Gene3D" id="3.30.360.10">
    <property type="entry name" value="Dihydrodipicolinate Reductase, domain 2"/>
    <property type="match status" value="1"/>
</dbReference>
<dbReference type="PhylomeDB" id="A8AC73"/>
<dbReference type="NCBIfam" id="TIGR03855">
    <property type="entry name" value="NAD_NadX"/>
    <property type="match status" value="1"/>
</dbReference>
<comment type="pathway">
    <text evidence="6">Cofactor biosynthesis; NAD(+) biosynthesis; iminoaspartate from L-aspartate (dehydrogenase route): step 1/1.</text>
</comment>
<proteinExistence type="inferred from homology"/>
<evidence type="ECO:0000256" key="2">
    <source>
        <dbReference type="ARBA" id="ARBA00022642"/>
    </source>
</evidence>
<comment type="miscellaneous">
    <text evidence="6">The iminoaspartate product is unstable in aqueous solution and can decompose to oxaloacetate and ammonia.</text>
</comment>
<dbReference type="Pfam" id="PF01958">
    <property type="entry name" value="Asp_DH_C"/>
    <property type="match status" value="1"/>
</dbReference>
<dbReference type="PANTHER" id="PTHR31873:SF6">
    <property type="entry name" value="ASPARTATE DEHYDROGENASE DOMAIN-CONTAINING PROTEIN"/>
    <property type="match status" value="1"/>
</dbReference>
<dbReference type="GO" id="GO:0009435">
    <property type="term" value="P:NAD+ biosynthetic process"/>
    <property type="evidence" value="ECO:0007669"/>
    <property type="project" value="UniProtKB-UniRule"/>
</dbReference>
<dbReference type="PANTHER" id="PTHR31873">
    <property type="entry name" value="L-ASPARTATE DEHYDROGENASE-RELATED"/>
    <property type="match status" value="1"/>
</dbReference>
<dbReference type="GO" id="GO:0051287">
    <property type="term" value="F:NAD binding"/>
    <property type="evidence" value="ECO:0007669"/>
    <property type="project" value="UniProtKB-UniRule"/>
</dbReference>
<dbReference type="UniPathway" id="UPA00253">
    <property type="reaction ID" value="UER00456"/>
</dbReference>
<dbReference type="InterPro" id="IPR005106">
    <property type="entry name" value="Asp/hSer_DH_NAD-bd"/>
</dbReference>
<evidence type="ECO:0000256" key="3">
    <source>
        <dbReference type="ARBA" id="ARBA00022857"/>
    </source>
</evidence>
<dbReference type="PIRSF" id="PIRSF005227">
    <property type="entry name" value="Asp_dh_NAD_syn"/>
    <property type="match status" value="1"/>
</dbReference>
<evidence type="ECO:0000256" key="4">
    <source>
        <dbReference type="ARBA" id="ARBA00023002"/>
    </source>
</evidence>
<feature type="binding site" evidence="6">
    <location>
        <position position="116"/>
    </location>
    <ligand>
        <name>NAD(+)</name>
        <dbReference type="ChEBI" id="CHEBI:57540"/>
    </ligand>
</feature>
<dbReference type="InterPro" id="IPR022487">
    <property type="entry name" value="Asp_DH_arc"/>
</dbReference>
<keyword evidence="4 6" id="KW-0560">Oxidoreductase</keyword>
<accession>A8AC73</accession>
<protein>
    <recommendedName>
        <fullName evidence="6">L-aspartate dehydrogenase</fullName>
        <ecNumber evidence="6">1.4.1.21</ecNumber>
    </recommendedName>
</protein>
<feature type="active site" evidence="6">
    <location>
        <position position="200"/>
    </location>
</feature>
<dbReference type="Gene3D" id="3.40.50.720">
    <property type="entry name" value="NAD(P)-binding Rossmann-like Domain"/>
    <property type="match status" value="1"/>
</dbReference>
<comment type="catalytic activity">
    <reaction evidence="6">
        <text>L-aspartate + NAD(+) + H2O = oxaloacetate + NH4(+) + NADH + H(+)</text>
        <dbReference type="Rhea" id="RHEA:11788"/>
        <dbReference type="ChEBI" id="CHEBI:15377"/>
        <dbReference type="ChEBI" id="CHEBI:15378"/>
        <dbReference type="ChEBI" id="CHEBI:16452"/>
        <dbReference type="ChEBI" id="CHEBI:28938"/>
        <dbReference type="ChEBI" id="CHEBI:29991"/>
        <dbReference type="ChEBI" id="CHEBI:57540"/>
        <dbReference type="ChEBI" id="CHEBI:57945"/>
        <dbReference type="EC" id="1.4.1.21"/>
    </reaction>
</comment>
<dbReference type="GO" id="GO:0016639">
    <property type="term" value="F:oxidoreductase activity, acting on the CH-NH2 group of donors, NAD or NADP as acceptor"/>
    <property type="evidence" value="ECO:0007669"/>
    <property type="project" value="UniProtKB-UniRule"/>
</dbReference>
<dbReference type="RefSeq" id="WP_012123489.1">
    <property type="nucleotide sequence ID" value="NC_009776.1"/>
</dbReference>
<dbReference type="EMBL" id="CP000816">
    <property type="protein sequence ID" value="ABU82525.1"/>
    <property type="molecule type" value="Genomic_DNA"/>
</dbReference>
<dbReference type="OrthoDB" id="15415at2157"/>
<evidence type="ECO:0000259" key="8">
    <source>
        <dbReference type="Pfam" id="PF03447"/>
    </source>
</evidence>
<dbReference type="InterPro" id="IPR036291">
    <property type="entry name" value="NAD(P)-bd_dom_sf"/>
</dbReference>
<keyword evidence="3 6" id="KW-0521">NADP</keyword>
<dbReference type="NCBIfam" id="NF009830">
    <property type="entry name" value="PRK13304.1"/>
    <property type="match status" value="1"/>
</dbReference>
<feature type="domain" description="Aspartate dehydrogenase" evidence="7">
    <location>
        <begin position="150"/>
        <end position="235"/>
    </location>
</feature>
<dbReference type="InterPro" id="IPR020626">
    <property type="entry name" value="Asp_DH_prok"/>
</dbReference>
<sequence length="251" mass="27017">MRLCVIGCGNVGRLVAKNRGVLGVSLKFFDRHPERCFEVCKDDCEVSTSFDEFLEGCDLVVEAASPEAVRQYAPQVLRKADMVVLSVGALMDKELYGRLLRIAENYGTSIVVPSGAVAGIDAIKALKNAGIEEVQVITTKNPKALGVNVEEKTVLFEGPASEAVKRFPTNVNVVATVSLAAGKEATVKVVADPSVDKNVHEIRVKSKAGELYVKVTNVPSPDNPKTSLLAALSLIETLKELVKKQRIRIGT</sequence>
<dbReference type="GeneID" id="5563108"/>
<reference evidence="9 10" key="1">
    <citation type="journal article" date="2008" name="Genome Biol.">
        <title>A genomic analysis of the archaeal system Ignicoccus hospitalis-Nanoarchaeum equitans.</title>
        <authorList>
            <person name="Podar M."/>
            <person name="Anderson I."/>
            <person name="Makarova K.S."/>
            <person name="Elkins J.G."/>
            <person name="Ivanova N."/>
            <person name="Wall M.A."/>
            <person name="Lykidis A."/>
            <person name="Mavromatis K."/>
            <person name="Sun H."/>
            <person name="Hudson M.E."/>
            <person name="Chen W."/>
            <person name="Deciu C."/>
            <person name="Hutchison D."/>
            <person name="Eads J.R."/>
            <person name="Anderson A."/>
            <person name="Fernandes F."/>
            <person name="Szeto E."/>
            <person name="Lapidus A."/>
            <person name="Kyrpides N.C."/>
            <person name="Saier M.H.Jr."/>
            <person name="Richardson P.M."/>
            <person name="Rachel R."/>
            <person name="Huber H."/>
            <person name="Eisen J.A."/>
            <person name="Koonin E.V."/>
            <person name="Keller M."/>
            <person name="Stetter K.O."/>
        </authorList>
    </citation>
    <scope>NUCLEOTIDE SEQUENCE [LARGE SCALE GENOMIC DNA]</scope>
    <source>
        <strain evidence="10">KIN4/I / DSM 18386 / JCM 14125</strain>
    </source>
</reference>
<dbReference type="SUPFAM" id="SSF51735">
    <property type="entry name" value="NAD(P)-binding Rossmann-fold domains"/>
    <property type="match status" value="1"/>
</dbReference>
<evidence type="ECO:0000256" key="6">
    <source>
        <dbReference type="HAMAP-Rule" id="MF_01265"/>
    </source>
</evidence>
<evidence type="ECO:0000313" key="9">
    <source>
        <dbReference type="EMBL" id="ABU82525.1"/>
    </source>
</evidence>
<evidence type="ECO:0000313" key="10">
    <source>
        <dbReference type="Proteomes" id="UP000000262"/>
    </source>
</evidence>
<dbReference type="EC" id="1.4.1.21" evidence="6"/>
<dbReference type="GO" id="GO:0050661">
    <property type="term" value="F:NADP binding"/>
    <property type="evidence" value="ECO:0007669"/>
    <property type="project" value="UniProtKB-UniRule"/>
</dbReference>
<dbReference type="AlphaFoldDB" id="A8AC73"/>
<dbReference type="InterPro" id="IPR002811">
    <property type="entry name" value="Asp_DH"/>
</dbReference>
<dbReference type="Proteomes" id="UP000000262">
    <property type="component" value="Chromosome"/>
</dbReference>
<dbReference type="Pfam" id="PF03447">
    <property type="entry name" value="NAD_binding_3"/>
    <property type="match status" value="1"/>
</dbReference>
<dbReference type="InterPro" id="IPR011182">
    <property type="entry name" value="L-Asp_DH"/>
</dbReference>
<keyword evidence="5 6" id="KW-0520">NAD</keyword>
<comment type="similarity">
    <text evidence="1 6">Belongs to the L-aspartate dehydrogenase family.</text>
</comment>
<gene>
    <name evidence="6" type="primary">nadX</name>
    <name evidence="9" type="ordered locus">Igni_1349</name>
</gene>
<comment type="catalytic activity">
    <reaction evidence="6">
        <text>L-aspartate + NADP(+) + H2O = oxaloacetate + NH4(+) + NADPH + H(+)</text>
        <dbReference type="Rhea" id="RHEA:11784"/>
        <dbReference type="ChEBI" id="CHEBI:15377"/>
        <dbReference type="ChEBI" id="CHEBI:15378"/>
        <dbReference type="ChEBI" id="CHEBI:16452"/>
        <dbReference type="ChEBI" id="CHEBI:28938"/>
        <dbReference type="ChEBI" id="CHEBI:29991"/>
        <dbReference type="ChEBI" id="CHEBI:57783"/>
        <dbReference type="ChEBI" id="CHEBI:58349"/>
        <dbReference type="EC" id="1.4.1.21"/>
    </reaction>
</comment>
<comment type="function">
    <text evidence="6">Specifically catalyzes the NAD or NADP-dependent dehydrogenation of L-aspartate to iminoaspartate.</text>
</comment>
<dbReference type="HOGENOM" id="CLU_089550_0_0_2"/>
<feature type="binding site" evidence="6">
    <location>
        <position position="172"/>
    </location>
    <ligand>
        <name>NAD(+)</name>
        <dbReference type="ChEBI" id="CHEBI:57540"/>
    </ligand>
</feature>
<keyword evidence="10" id="KW-1185">Reference proteome</keyword>
<dbReference type="eggNOG" id="arCOG00254">
    <property type="taxonomic scope" value="Archaea"/>
</dbReference>